<name>A0A448WPH1_9PLAT</name>
<comment type="caution">
    <text evidence="1">The sequence shown here is derived from an EMBL/GenBank/DDBJ whole genome shotgun (WGS) entry which is preliminary data.</text>
</comment>
<evidence type="ECO:0000313" key="1">
    <source>
        <dbReference type="EMBL" id="VEL16964.1"/>
    </source>
</evidence>
<reference evidence="1" key="1">
    <citation type="submission" date="2018-11" db="EMBL/GenBank/DDBJ databases">
        <authorList>
            <consortium name="Pathogen Informatics"/>
        </authorList>
    </citation>
    <scope>NUCLEOTIDE SEQUENCE</scope>
</reference>
<proteinExistence type="predicted"/>
<evidence type="ECO:0000313" key="2">
    <source>
        <dbReference type="Proteomes" id="UP000784294"/>
    </source>
</evidence>
<organism evidence="1 2">
    <name type="scientific">Protopolystoma xenopodis</name>
    <dbReference type="NCBI Taxonomy" id="117903"/>
    <lineage>
        <taxon>Eukaryota</taxon>
        <taxon>Metazoa</taxon>
        <taxon>Spiralia</taxon>
        <taxon>Lophotrochozoa</taxon>
        <taxon>Platyhelminthes</taxon>
        <taxon>Monogenea</taxon>
        <taxon>Polyopisthocotylea</taxon>
        <taxon>Polystomatidea</taxon>
        <taxon>Polystomatidae</taxon>
        <taxon>Protopolystoma</taxon>
    </lineage>
</organism>
<dbReference type="AlphaFoldDB" id="A0A448WPH1"/>
<sequence>MPDVSQLALVSAVSIGLLYEEKLGFDKSPEIT</sequence>
<accession>A0A448WPH1</accession>
<gene>
    <name evidence="1" type="ORF">PXEA_LOCUS10404</name>
</gene>
<dbReference type="Proteomes" id="UP000784294">
    <property type="component" value="Unassembled WGS sequence"/>
</dbReference>
<protein>
    <submittedName>
        <fullName evidence="1">Uncharacterized protein</fullName>
    </submittedName>
</protein>
<dbReference type="EMBL" id="CAAALY010030528">
    <property type="protein sequence ID" value="VEL16964.1"/>
    <property type="molecule type" value="Genomic_DNA"/>
</dbReference>
<feature type="non-terminal residue" evidence="1">
    <location>
        <position position="1"/>
    </location>
</feature>
<keyword evidence="2" id="KW-1185">Reference proteome</keyword>